<evidence type="ECO:0000313" key="3">
    <source>
        <dbReference type="Proteomes" id="UP000050786"/>
    </source>
</evidence>
<evidence type="ECO:0000259" key="1">
    <source>
        <dbReference type="Pfam" id="PF07883"/>
    </source>
</evidence>
<keyword evidence="3" id="KW-1185">Reference proteome</keyword>
<keyword evidence="2" id="KW-0223">Dioxygenase</keyword>
<gene>
    <name evidence="2" type="primary">qdoI</name>
    <name evidence="2" type="ORF">RUM4293_01363</name>
</gene>
<dbReference type="RefSeq" id="WP_058272545.1">
    <property type="nucleotide sequence ID" value="NZ_CYPS01000022.1"/>
</dbReference>
<dbReference type="InterPro" id="IPR053146">
    <property type="entry name" value="QDO-like"/>
</dbReference>
<dbReference type="PANTHER" id="PTHR36440:SF1">
    <property type="entry name" value="PUTATIVE (AFU_ORTHOLOGUE AFUA_8G07350)-RELATED"/>
    <property type="match status" value="1"/>
</dbReference>
<dbReference type="InterPro" id="IPR013096">
    <property type="entry name" value="Cupin_2"/>
</dbReference>
<dbReference type="Pfam" id="PF07883">
    <property type="entry name" value="Cupin_2"/>
    <property type="match status" value="1"/>
</dbReference>
<dbReference type="InterPro" id="IPR014710">
    <property type="entry name" value="RmlC-like_jellyroll"/>
</dbReference>
<sequence length="158" mass="17453">MSKRYAKLGPGEGPNYDWENDHTFVKVSGQDTDGAYTLMEDNLKASFALGLHRHDTHAETFYFLEGAVDFYVDGDWHRCTPGTTMHVPPGVPHACRVADGAPARMLMIFQPSGFDGFLAELATMTEADFADEAKMAELNARYDIVPMGSVPAHPEDRV</sequence>
<accession>A0A0P1E4Z1</accession>
<organism evidence="2 3">
    <name type="scientific">Ruegeria atlantica</name>
    <dbReference type="NCBI Taxonomy" id="81569"/>
    <lineage>
        <taxon>Bacteria</taxon>
        <taxon>Pseudomonadati</taxon>
        <taxon>Pseudomonadota</taxon>
        <taxon>Alphaproteobacteria</taxon>
        <taxon>Rhodobacterales</taxon>
        <taxon>Roseobacteraceae</taxon>
        <taxon>Ruegeria</taxon>
    </lineage>
</organism>
<dbReference type="PANTHER" id="PTHR36440">
    <property type="entry name" value="PUTATIVE (AFU_ORTHOLOGUE AFUA_8G07350)-RELATED"/>
    <property type="match status" value="1"/>
</dbReference>
<name>A0A0P1E4Z1_9RHOB</name>
<dbReference type="AlphaFoldDB" id="A0A0P1E4Z1"/>
<dbReference type="EC" id="1.13.11.24" evidence="2"/>
<dbReference type="Gene3D" id="2.60.120.10">
    <property type="entry name" value="Jelly Rolls"/>
    <property type="match status" value="1"/>
</dbReference>
<evidence type="ECO:0000313" key="2">
    <source>
        <dbReference type="EMBL" id="CUH42475.1"/>
    </source>
</evidence>
<dbReference type="SUPFAM" id="SSF51182">
    <property type="entry name" value="RmlC-like cupins"/>
    <property type="match status" value="1"/>
</dbReference>
<dbReference type="Proteomes" id="UP000050786">
    <property type="component" value="Unassembled WGS sequence"/>
</dbReference>
<dbReference type="EMBL" id="CYPS01000022">
    <property type="protein sequence ID" value="CUH42475.1"/>
    <property type="molecule type" value="Genomic_DNA"/>
</dbReference>
<reference evidence="3" key="1">
    <citation type="submission" date="2015-09" db="EMBL/GenBank/DDBJ databases">
        <authorList>
            <person name="Rodrigo-Torres L."/>
            <person name="Arahal D.R."/>
        </authorList>
    </citation>
    <scope>NUCLEOTIDE SEQUENCE [LARGE SCALE GENOMIC DNA]</scope>
    <source>
        <strain evidence="3">CECT 4293</strain>
    </source>
</reference>
<keyword evidence="2" id="KW-0560">Oxidoreductase</keyword>
<dbReference type="GO" id="GO:0008127">
    <property type="term" value="F:quercetin 2,3-dioxygenase activity"/>
    <property type="evidence" value="ECO:0007669"/>
    <property type="project" value="UniProtKB-EC"/>
</dbReference>
<proteinExistence type="predicted"/>
<protein>
    <submittedName>
        <fullName evidence="2">Quercetin 2,3-dioxygenase</fullName>
        <ecNumber evidence="2">1.13.11.24</ecNumber>
    </submittedName>
</protein>
<feature type="domain" description="Cupin type-2" evidence="1">
    <location>
        <begin position="50"/>
        <end position="109"/>
    </location>
</feature>
<dbReference type="InterPro" id="IPR011051">
    <property type="entry name" value="RmlC_Cupin_sf"/>
</dbReference>